<evidence type="ECO:0000256" key="8">
    <source>
        <dbReference type="ARBA" id="ARBA00023136"/>
    </source>
</evidence>
<reference evidence="11" key="3">
    <citation type="submission" date="2025-09" db="UniProtKB">
        <authorList>
            <consortium name="Ensembl"/>
        </authorList>
    </citation>
    <scope>IDENTIFICATION</scope>
</reference>
<sequence>MGSVFRSEEMCLAQLFLQSGSAYDCISELGELGLVEFRDLNPNVTSFQRKYVGEIKKCEEMERILGYLLREIKKADILLPAEEVTPVAPVPKNVLLIMEQLQKLEVEIKEVTKNKEKLQKNLLELTEYTHMLRITKNFIQRTAEQEPSHLQYEEFPSLEKDYLVDYSNMQRMGAKLGFVSGLIHRVKIEAFEKMLWRVCKGYTILSYSEIDEYIQDYDTGEITKSVVFLVSYWGEQIGQKVKKICDCYHCHIYPYPSNSDERKEVVEGLKTRIQDLHTVLNRTEDYLKQVLCKASESIYTWVIQIKKMKAIYHILNYCSFDVTNKCLIAEVWCPVNDLASLRRALEEGSRKSSATVPSFVNRIPTTETPPTLIRTNKFTSGFQNIVDAYGVGNYREVNPAPYTIITFPFLFAVMFGDLGHGILMFLFSLWMVIFENSPKLKKNGGEIWNTFFDGRYIILLMGLFSVYTGLIYNDCFSKSLNIFGSGWSVKAMFKENHWRFEDLSNGYLSLDPNVTGVFNGPYPFGIDPIWNMANNKLSFLNSYKMKMSIVLGVVHMTFGVILGLFNHLHFRKKYNIYLVFLPELLFMLCLFGYLVFMIIYKWLAFSAENSRHAPSILINFINMFLVNGGDGVETLYPGQIGLQVFLKVVAFSSVPALFLGKPLYLYWMHNGGKGFGAYRGGYELVRRGSEEELSLLRSHDMEEGLSHSDHGINRDTETEEFDFGETFMHQAIHSIEYCLGCISNTASYLRLWALSLAHAQLSEVLWAMVMRIGLKVDTSFGIVLLIPVFGIFAVLTVVILLIMEGLSAFLHALRLHWVEFQSKFYTGAGVKFVPFSFKLLSYSFEYDGLH</sequence>
<evidence type="ECO:0000313" key="11">
    <source>
        <dbReference type="Ensembl" id="ENSECRP00000031387.1"/>
    </source>
</evidence>
<comment type="function">
    <text evidence="9">Essential component of the vacuolar proton pump (V-ATPase), a multimeric enzyme that catalyzes the translocation of protons across the membranes. Required for assembly and activity of the V-ATPase.</text>
</comment>
<dbReference type="PIRSF" id="PIRSF001293">
    <property type="entry name" value="ATP6V0A1"/>
    <property type="match status" value="1"/>
</dbReference>
<dbReference type="Ensembl" id="ENSECRT00000032054.1">
    <property type="protein sequence ID" value="ENSECRP00000031387.1"/>
    <property type="gene ID" value="ENSECRG00000021271.1"/>
</dbReference>
<feature type="coiled-coil region" evidence="10">
    <location>
        <begin position="94"/>
        <end position="128"/>
    </location>
</feature>
<accession>A0A8C4TEI1</accession>
<dbReference type="PANTHER" id="PTHR11629">
    <property type="entry name" value="VACUOLAR PROTON ATPASES"/>
    <property type="match status" value="1"/>
</dbReference>
<dbReference type="AlphaFoldDB" id="A0A8C4TEI1"/>
<feature type="transmembrane region" description="Helical" evidence="9">
    <location>
        <begin position="547"/>
        <end position="565"/>
    </location>
</feature>
<evidence type="ECO:0000256" key="2">
    <source>
        <dbReference type="ARBA" id="ARBA00009904"/>
    </source>
</evidence>
<evidence type="ECO:0000256" key="10">
    <source>
        <dbReference type="SAM" id="Coils"/>
    </source>
</evidence>
<dbReference type="PANTHER" id="PTHR11629:SF22">
    <property type="entry name" value="V-TYPE PROTON ATPASE 116 KDA SUBUNIT A 2"/>
    <property type="match status" value="1"/>
</dbReference>
<dbReference type="InterPro" id="IPR002490">
    <property type="entry name" value="V-ATPase_116kDa_su"/>
</dbReference>
<evidence type="ECO:0000256" key="9">
    <source>
        <dbReference type="RuleBase" id="RU361189"/>
    </source>
</evidence>
<dbReference type="InterPro" id="IPR026028">
    <property type="entry name" value="V-type_ATPase_116kDa_su_euka"/>
</dbReference>
<evidence type="ECO:0000313" key="12">
    <source>
        <dbReference type="Proteomes" id="UP000694620"/>
    </source>
</evidence>
<feature type="transmembrane region" description="Helical" evidence="9">
    <location>
        <begin position="780"/>
        <end position="803"/>
    </location>
</feature>
<feature type="transmembrane region" description="Helical" evidence="9">
    <location>
        <begin position="577"/>
        <end position="600"/>
    </location>
</feature>
<reference evidence="11" key="2">
    <citation type="submission" date="2025-08" db="UniProtKB">
        <authorList>
            <consortium name="Ensembl"/>
        </authorList>
    </citation>
    <scope>IDENTIFICATION</scope>
</reference>
<protein>
    <recommendedName>
        <fullName evidence="9">V-type proton ATPase subunit a</fullName>
    </recommendedName>
</protein>
<proteinExistence type="inferred from homology"/>
<name>A0A8C4TEI1_ERPCA</name>
<keyword evidence="5 9" id="KW-0375">Hydrogen ion transport</keyword>
<reference evidence="11" key="1">
    <citation type="submission" date="2021-06" db="EMBL/GenBank/DDBJ databases">
        <authorList>
            <consortium name="Wellcome Sanger Institute Data Sharing"/>
        </authorList>
    </citation>
    <scope>NUCLEOTIDE SEQUENCE [LARGE SCALE GENOMIC DNA]</scope>
</reference>
<dbReference type="GO" id="GO:0000220">
    <property type="term" value="C:vacuolar proton-transporting V-type ATPase, V0 domain"/>
    <property type="evidence" value="ECO:0007669"/>
    <property type="project" value="InterPro"/>
</dbReference>
<dbReference type="GO" id="GO:0046961">
    <property type="term" value="F:proton-transporting ATPase activity, rotational mechanism"/>
    <property type="evidence" value="ECO:0007669"/>
    <property type="project" value="InterPro"/>
</dbReference>
<keyword evidence="10" id="KW-0175">Coiled coil</keyword>
<dbReference type="GO" id="GO:0007035">
    <property type="term" value="P:vacuolar acidification"/>
    <property type="evidence" value="ECO:0007669"/>
    <property type="project" value="TreeGrafter"/>
</dbReference>
<comment type="subcellular location">
    <subcellularLocation>
        <location evidence="1">Membrane</location>
        <topology evidence="1">Multi-pass membrane protein</topology>
    </subcellularLocation>
</comment>
<evidence type="ECO:0000256" key="7">
    <source>
        <dbReference type="ARBA" id="ARBA00023065"/>
    </source>
</evidence>
<evidence type="ECO:0000256" key="3">
    <source>
        <dbReference type="ARBA" id="ARBA00022448"/>
    </source>
</evidence>
<dbReference type="Pfam" id="PF01496">
    <property type="entry name" value="V_ATPase_I"/>
    <property type="match status" value="1"/>
</dbReference>
<keyword evidence="12" id="KW-1185">Reference proteome</keyword>
<feature type="transmembrane region" description="Helical" evidence="9">
    <location>
        <begin position="454"/>
        <end position="472"/>
    </location>
</feature>
<feature type="transmembrane region" description="Helical" evidence="9">
    <location>
        <begin position="409"/>
        <end position="433"/>
    </location>
</feature>
<keyword evidence="8 9" id="KW-0472">Membrane</keyword>
<dbReference type="GeneTree" id="ENSGT00950000182881"/>
<comment type="similarity">
    <text evidence="2 9">Belongs to the V-ATPase 116 kDa subunit family.</text>
</comment>
<dbReference type="GO" id="GO:0005886">
    <property type="term" value="C:plasma membrane"/>
    <property type="evidence" value="ECO:0007669"/>
    <property type="project" value="TreeGrafter"/>
</dbReference>
<dbReference type="Proteomes" id="UP000694620">
    <property type="component" value="Chromosome 18"/>
</dbReference>
<keyword evidence="6 9" id="KW-1133">Transmembrane helix</keyword>
<keyword evidence="4 9" id="KW-0812">Transmembrane</keyword>
<evidence type="ECO:0000256" key="1">
    <source>
        <dbReference type="ARBA" id="ARBA00004141"/>
    </source>
</evidence>
<dbReference type="OrthoDB" id="10264220at2759"/>
<evidence type="ECO:0000256" key="5">
    <source>
        <dbReference type="ARBA" id="ARBA00022781"/>
    </source>
</evidence>
<organism evidence="11 12">
    <name type="scientific">Erpetoichthys calabaricus</name>
    <name type="common">Rope fish</name>
    <name type="synonym">Calamoichthys calabaricus</name>
    <dbReference type="NCBI Taxonomy" id="27687"/>
    <lineage>
        <taxon>Eukaryota</taxon>
        <taxon>Metazoa</taxon>
        <taxon>Chordata</taxon>
        <taxon>Craniata</taxon>
        <taxon>Vertebrata</taxon>
        <taxon>Euteleostomi</taxon>
        <taxon>Actinopterygii</taxon>
        <taxon>Polypteriformes</taxon>
        <taxon>Polypteridae</taxon>
        <taxon>Erpetoichthys</taxon>
    </lineage>
</organism>
<feature type="transmembrane region" description="Helical" evidence="9">
    <location>
        <begin position="640"/>
        <end position="659"/>
    </location>
</feature>
<dbReference type="GO" id="GO:0051117">
    <property type="term" value="F:ATPase binding"/>
    <property type="evidence" value="ECO:0007669"/>
    <property type="project" value="TreeGrafter"/>
</dbReference>
<keyword evidence="3 9" id="KW-0813">Transport</keyword>
<evidence type="ECO:0000256" key="6">
    <source>
        <dbReference type="ARBA" id="ARBA00022989"/>
    </source>
</evidence>
<evidence type="ECO:0000256" key="4">
    <source>
        <dbReference type="ARBA" id="ARBA00022692"/>
    </source>
</evidence>
<keyword evidence="7 9" id="KW-0406">Ion transport</keyword>
<gene>
    <name evidence="11" type="primary">ATP6V0A2</name>
    <name evidence="11" type="synonym">LOC114669096</name>
</gene>